<dbReference type="KEGG" id="nva:G3M78_13270"/>
<evidence type="ECO:0000313" key="3">
    <source>
        <dbReference type="Proteomes" id="UP000594464"/>
    </source>
</evidence>
<name>A0A7T0C4F9_9BACT</name>
<dbReference type="Proteomes" id="UP000594464">
    <property type="component" value="Chromosome"/>
</dbReference>
<dbReference type="AlphaFoldDB" id="A0A7T0C4F9"/>
<protein>
    <submittedName>
        <fullName evidence="2">Uncharacterized protein</fullName>
    </submittedName>
</protein>
<feature type="compositionally biased region" description="Basic and acidic residues" evidence="1">
    <location>
        <begin position="39"/>
        <end position="53"/>
    </location>
</feature>
<feature type="region of interest" description="Disordered" evidence="1">
    <location>
        <begin position="1"/>
        <end position="127"/>
    </location>
</feature>
<proteinExistence type="predicted"/>
<sequence length="239" mass="27589">MATKKTTSGKRSAKKADRQADRAQKRAERQAAKSQKKSAKAEEREQNLIEREKNKARRKAEKDRAEAKRKAEREKEKAQRKSEREKKEARRKAEREKEKTQRQSRQAKRKAKKDAELDSFVKAGPPASHKEFSQFAKFLADIGKSMVETQRMMDYVSREYNLENQDKDYVFPTVFRIPKLTAELKVALDNESSGKLNVIVASKKTTSKELNEQSIQFEIIAAPLPPEALSFKNDEDDDE</sequence>
<reference evidence="3" key="1">
    <citation type="submission" date="2020-02" db="EMBL/GenBank/DDBJ databases">
        <title>Genomic and physiological characterization of two novel Nitrospinaceae genera.</title>
        <authorList>
            <person name="Mueller A.J."/>
            <person name="Jung M.-Y."/>
            <person name="Strachan C.R."/>
            <person name="Herbold C.W."/>
            <person name="Kirkegaard R.H."/>
            <person name="Daims H."/>
        </authorList>
    </citation>
    <scope>NUCLEOTIDE SEQUENCE [LARGE SCALE GENOMIC DNA]</scope>
</reference>
<feature type="compositionally biased region" description="Basic and acidic residues" evidence="1">
    <location>
        <begin position="60"/>
        <end position="101"/>
    </location>
</feature>
<organism evidence="2 3">
    <name type="scientific">Candidatus Nitrohelix vancouverensis</name>
    <dbReference type="NCBI Taxonomy" id="2705534"/>
    <lineage>
        <taxon>Bacteria</taxon>
        <taxon>Pseudomonadati</taxon>
        <taxon>Nitrospinota/Tectimicrobiota group</taxon>
        <taxon>Nitrospinota</taxon>
        <taxon>Nitrospinia</taxon>
        <taxon>Nitrospinales</taxon>
        <taxon>Nitrospinaceae</taxon>
        <taxon>Candidatus Nitrohelix</taxon>
    </lineage>
</organism>
<dbReference type="EMBL" id="CP048620">
    <property type="protein sequence ID" value="QPJ66310.1"/>
    <property type="molecule type" value="Genomic_DNA"/>
</dbReference>
<evidence type="ECO:0000256" key="1">
    <source>
        <dbReference type="SAM" id="MobiDB-lite"/>
    </source>
</evidence>
<accession>A0A7T0C4F9</accession>
<gene>
    <name evidence="2" type="ORF">G3M78_13270</name>
</gene>
<feature type="compositionally biased region" description="Basic and acidic residues" evidence="1">
    <location>
        <begin position="14"/>
        <end position="31"/>
    </location>
</feature>
<evidence type="ECO:0000313" key="2">
    <source>
        <dbReference type="EMBL" id="QPJ66310.1"/>
    </source>
</evidence>